<dbReference type="GO" id="GO:0072383">
    <property type="term" value="P:plus-end-directed vesicle transport along microtubule"/>
    <property type="evidence" value="ECO:0000318"/>
    <property type="project" value="GO_Central"/>
</dbReference>
<dbReference type="PANTHER" id="PTHR46753">
    <property type="entry name" value="FYVE AND COILED-COIL DOMAIN-CONTAINING PROTEIN 1"/>
    <property type="match status" value="1"/>
</dbReference>
<evidence type="ECO:0000313" key="10">
    <source>
        <dbReference type="Proteomes" id="UP000000305"/>
    </source>
</evidence>
<dbReference type="STRING" id="6669.E9GJ68"/>
<dbReference type="Pfam" id="PF02759">
    <property type="entry name" value="RUN"/>
    <property type="match status" value="1"/>
</dbReference>
<dbReference type="OMA" id="CSNAVST"/>
<dbReference type="GO" id="GO:0008270">
    <property type="term" value="F:zinc ion binding"/>
    <property type="evidence" value="ECO:0007669"/>
    <property type="project" value="UniProtKB-KW"/>
</dbReference>
<evidence type="ECO:0008006" key="11">
    <source>
        <dbReference type="Google" id="ProtNLM"/>
    </source>
</evidence>
<dbReference type="Gene3D" id="3.30.40.10">
    <property type="entry name" value="Zinc/RING finger domain, C3HC4 (zinc finger)"/>
    <property type="match status" value="1"/>
</dbReference>
<keyword evidence="3" id="KW-0862">Zinc</keyword>
<feature type="coiled-coil region" evidence="5">
    <location>
        <begin position="669"/>
        <end position="728"/>
    </location>
</feature>
<dbReference type="GO" id="GO:0005764">
    <property type="term" value="C:lysosome"/>
    <property type="evidence" value="ECO:0000318"/>
    <property type="project" value="GO_Central"/>
</dbReference>
<sequence length="1070" mass="121572">MASRGRDNNEVFKSSIEKNLSALCDCVKGLKTTFDDTQFPIDDDNIMLHRLGDRLEFLLHVGLRRMLKTPTGKLRSFLRFCLVHQCLADTLQQCTLCEDVTSEYYSANSLFSKQTWKSSFISSLYELNDIQYDLAPTGYDLDVGWPTFARKQFGSFNWSRQQRSSSRLSLSLLSESQVPCIPSRDYHVPVESLGLVSMTLFLKSVNSFRSELTSSLCTGPLNSTMASSVQSNSPSPPPPDAHEMDRLIATIRQITEDKEELQIQLDSLSRQLGEERENGKKDREQMEEERRQYQEKSAEMDRRLELTQKQVSPQTLESLRQAEALGRKMLAVRDGEVELLKAQLVSTEAKVDALKERQELQKVVIMGEVRKMANQLAATEFQLKKWKELATNWSQMEHADDVKLESIKELDGAEELGKKLKELFSSQQTAIKELESIKEANMSLARALAQHDHQLSTVTNQLDQTWVWFSKLKTQASQLQTDESVMRYDLKEKRKLLNSLKEQLEVSKQQWERIRNQNDANQEEWQSFRDELDGRKVAGAASVVQNQVEEEEKEDAAAAKEREPPAFVPPIDLVSDIVPNQVVHDDDELPVPESSASADGRREERLQLMEQQCRSLYAKLVNSTSRNAALVSRLANLHQHYSIKEEQPPSSPTATTAPEMSVETVGDQGKDAEEMIQEKDRQLAVVQEELKAIKFDQATRQLEKEKENQAYQQQEEQLKLALSQLAENGQLIGSLQLQLSTLTGRNQEERQSLDNQFRQMQLSLMTRNEECEGLVNEIRSRSDRLLHLQRIQATDQWLADGSIRDCQSCQSRFTIFVRRHHCRLCGRIFCHSCSDYWLKIASSARPTRTCHECFAIHRQFSQPGATGQLNELPMIDPSDGKNLTTEPVVVQSQQQQCEGGSLAEPCAGFSVISDDEIVQSLNDSSPYSSPRNGPINENIRTAAVRSFSSLVHDESSETNPSEAFVSAGMIYRVPFQVERPGCVFHWKFKTDPRSIAFAVVGAEDDSENDESLTRIIVETALHKSEEDFVEGQAELPLSGRYYVYFDNSYSRFNANKITFHLSLTAPSFPI</sequence>
<dbReference type="Gene3D" id="1.20.58.900">
    <property type="match status" value="1"/>
</dbReference>
<gene>
    <name evidence="9" type="ORF">DAPPUDRAFT_224701</name>
</gene>
<evidence type="ECO:0000256" key="4">
    <source>
        <dbReference type="PROSITE-ProRule" id="PRU00091"/>
    </source>
</evidence>
<name>E9GJ68_DAPPU</name>
<dbReference type="SUPFAM" id="SSF140741">
    <property type="entry name" value="RUN domain-like"/>
    <property type="match status" value="1"/>
</dbReference>
<dbReference type="SUPFAM" id="SSF101576">
    <property type="entry name" value="Supernatant protein factor (SPF), C-terminal domain"/>
    <property type="match status" value="1"/>
</dbReference>
<keyword evidence="2 4" id="KW-0863">Zinc-finger</keyword>
<keyword evidence="10" id="KW-1185">Reference proteome</keyword>
<dbReference type="InterPro" id="IPR004012">
    <property type="entry name" value="Run_dom"/>
</dbReference>
<dbReference type="InterPro" id="IPR000306">
    <property type="entry name" value="Znf_FYVE"/>
</dbReference>
<dbReference type="OrthoDB" id="6363929at2759"/>
<organism evidence="9 10">
    <name type="scientific">Daphnia pulex</name>
    <name type="common">Water flea</name>
    <dbReference type="NCBI Taxonomy" id="6669"/>
    <lineage>
        <taxon>Eukaryota</taxon>
        <taxon>Metazoa</taxon>
        <taxon>Ecdysozoa</taxon>
        <taxon>Arthropoda</taxon>
        <taxon>Crustacea</taxon>
        <taxon>Branchiopoda</taxon>
        <taxon>Diplostraca</taxon>
        <taxon>Cladocera</taxon>
        <taxon>Anomopoda</taxon>
        <taxon>Daphniidae</taxon>
        <taxon>Daphnia</taxon>
    </lineage>
</organism>
<dbReference type="AlphaFoldDB" id="E9GJ68"/>
<dbReference type="InterPro" id="IPR013083">
    <property type="entry name" value="Znf_RING/FYVE/PHD"/>
</dbReference>
<feature type="coiled-coil region" evidence="5">
    <location>
        <begin position="490"/>
        <end position="517"/>
    </location>
</feature>
<dbReference type="InterPro" id="IPR036598">
    <property type="entry name" value="GOLD_dom_sf"/>
</dbReference>
<accession>E9GJ68</accession>
<dbReference type="InterPro" id="IPR037213">
    <property type="entry name" value="Run_dom_sf"/>
</dbReference>
<feature type="region of interest" description="Disordered" evidence="6">
    <location>
        <begin position="641"/>
        <end position="660"/>
    </location>
</feature>
<evidence type="ECO:0000256" key="3">
    <source>
        <dbReference type="ARBA" id="ARBA00022833"/>
    </source>
</evidence>
<dbReference type="SMART" id="SM00064">
    <property type="entry name" value="FYVE"/>
    <property type="match status" value="1"/>
</dbReference>
<protein>
    <recommendedName>
        <fullName evidence="11">FYVE-type domain-containing protein</fullName>
    </recommendedName>
</protein>
<dbReference type="PROSITE" id="PS50866">
    <property type="entry name" value="GOLD"/>
    <property type="match status" value="1"/>
</dbReference>
<keyword evidence="5" id="KW-0175">Coiled coil</keyword>
<dbReference type="InterPro" id="IPR009038">
    <property type="entry name" value="GOLD_dom"/>
</dbReference>
<feature type="region of interest" description="Disordered" evidence="6">
    <location>
        <begin position="268"/>
        <end position="299"/>
    </location>
</feature>
<feature type="region of interest" description="Disordered" evidence="6">
    <location>
        <begin position="223"/>
        <end position="243"/>
    </location>
</feature>
<evidence type="ECO:0000259" key="7">
    <source>
        <dbReference type="PROSITE" id="PS50178"/>
    </source>
</evidence>
<evidence type="ECO:0000256" key="6">
    <source>
        <dbReference type="SAM" id="MobiDB-lite"/>
    </source>
</evidence>
<feature type="compositionally biased region" description="Basic and acidic residues" evidence="6">
    <location>
        <begin position="272"/>
        <end position="299"/>
    </location>
</feature>
<dbReference type="GO" id="GO:1901098">
    <property type="term" value="P:positive regulation of autophagosome maturation"/>
    <property type="evidence" value="ECO:0000318"/>
    <property type="project" value="GO_Central"/>
</dbReference>
<dbReference type="EMBL" id="GL732547">
    <property type="protein sequence ID" value="EFX80538.1"/>
    <property type="molecule type" value="Genomic_DNA"/>
</dbReference>
<dbReference type="SUPFAM" id="SSF57903">
    <property type="entry name" value="FYVE/PHD zinc finger"/>
    <property type="match status" value="1"/>
</dbReference>
<reference evidence="9 10" key="1">
    <citation type="journal article" date="2011" name="Science">
        <title>The ecoresponsive genome of Daphnia pulex.</title>
        <authorList>
            <person name="Colbourne J.K."/>
            <person name="Pfrender M.E."/>
            <person name="Gilbert D."/>
            <person name="Thomas W.K."/>
            <person name="Tucker A."/>
            <person name="Oakley T.H."/>
            <person name="Tokishita S."/>
            <person name="Aerts A."/>
            <person name="Arnold G.J."/>
            <person name="Basu M.K."/>
            <person name="Bauer D.J."/>
            <person name="Caceres C.E."/>
            <person name="Carmel L."/>
            <person name="Casola C."/>
            <person name="Choi J.H."/>
            <person name="Detter J.C."/>
            <person name="Dong Q."/>
            <person name="Dusheyko S."/>
            <person name="Eads B.D."/>
            <person name="Frohlich T."/>
            <person name="Geiler-Samerotte K.A."/>
            <person name="Gerlach D."/>
            <person name="Hatcher P."/>
            <person name="Jogdeo S."/>
            <person name="Krijgsveld J."/>
            <person name="Kriventseva E.V."/>
            <person name="Kultz D."/>
            <person name="Laforsch C."/>
            <person name="Lindquist E."/>
            <person name="Lopez J."/>
            <person name="Manak J.R."/>
            <person name="Muller J."/>
            <person name="Pangilinan J."/>
            <person name="Patwardhan R.P."/>
            <person name="Pitluck S."/>
            <person name="Pritham E.J."/>
            <person name="Rechtsteiner A."/>
            <person name="Rho M."/>
            <person name="Rogozin I.B."/>
            <person name="Sakarya O."/>
            <person name="Salamov A."/>
            <person name="Schaack S."/>
            <person name="Shapiro H."/>
            <person name="Shiga Y."/>
            <person name="Skalitzky C."/>
            <person name="Smith Z."/>
            <person name="Souvorov A."/>
            <person name="Sung W."/>
            <person name="Tang Z."/>
            <person name="Tsuchiya D."/>
            <person name="Tu H."/>
            <person name="Vos H."/>
            <person name="Wang M."/>
            <person name="Wolf Y.I."/>
            <person name="Yamagata H."/>
            <person name="Yamada T."/>
            <person name="Ye Y."/>
            <person name="Shaw J.R."/>
            <person name="Andrews J."/>
            <person name="Crease T.J."/>
            <person name="Tang H."/>
            <person name="Lucas S.M."/>
            <person name="Robertson H.M."/>
            <person name="Bork P."/>
            <person name="Koonin E.V."/>
            <person name="Zdobnov E.M."/>
            <person name="Grigoriev I.V."/>
            <person name="Lynch M."/>
            <person name="Boore J.L."/>
        </authorList>
    </citation>
    <scope>NUCLEOTIDE SEQUENCE [LARGE SCALE GENOMIC DNA]</scope>
</reference>
<dbReference type="InParanoid" id="E9GJ68"/>
<dbReference type="GO" id="GO:0005776">
    <property type="term" value="C:autophagosome"/>
    <property type="evidence" value="ECO:0000318"/>
    <property type="project" value="GO_Central"/>
</dbReference>
<dbReference type="GO" id="GO:0005770">
    <property type="term" value="C:late endosome"/>
    <property type="evidence" value="ECO:0000318"/>
    <property type="project" value="GO_Central"/>
</dbReference>
<dbReference type="InterPro" id="IPR017455">
    <property type="entry name" value="Znf_FYVE-rel"/>
</dbReference>
<feature type="region of interest" description="Disordered" evidence="6">
    <location>
        <begin position="542"/>
        <end position="563"/>
    </location>
</feature>
<evidence type="ECO:0000256" key="2">
    <source>
        <dbReference type="ARBA" id="ARBA00022771"/>
    </source>
</evidence>
<dbReference type="Gene3D" id="2.60.120.680">
    <property type="entry name" value="GOLD domain"/>
    <property type="match status" value="1"/>
</dbReference>
<feature type="domain" description="FYVE-type" evidence="7">
    <location>
        <begin position="800"/>
        <end position="858"/>
    </location>
</feature>
<proteinExistence type="predicted"/>
<evidence type="ECO:0000259" key="8">
    <source>
        <dbReference type="PROSITE" id="PS50866"/>
    </source>
</evidence>
<dbReference type="InterPro" id="IPR011011">
    <property type="entry name" value="Znf_FYVE_PHD"/>
</dbReference>
<dbReference type="eggNOG" id="KOG1729">
    <property type="taxonomic scope" value="Eukaryota"/>
</dbReference>
<dbReference type="HOGENOM" id="CLU_287751_0_0_1"/>
<evidence type="ECO:0000256" key="5">
    <source>
        <dbReference type="SAM" id="Coils"/>
    </source>
</evidence>
<feature type="domain" description="GOLD" evidence="8">
    <location>
        <begin position="948"/>
        <end position="1063"/>
    </location>
</feature>
<dbReference type="Pfam" id="PF01363">
    <property type="entry name" value="FYVE"/>
    <property type="match status" value="1"/>
</dbReference>
<evidence type="ECO:0000313" key="9">
    <source>
        <dbReference type="EMBL" id="EFX80538.1"/>
    </source>
</evidence>
<dbReference type="PANTHER" id="PTHR46753:SF2">
    <property type="entry name" value="FYVE AND COILED-COIL DOMAIN-CONTAINING PROTEIN 1"/>
    <property type="match status" value="1"/>
</dbReference>
<dbReference type="PROSITE" id="PS50178">
    <property type="entry name" value="ZF_FYVE"/>
    <property type="match status" value="1"/>
</dbReference>
<dbReference type="Proteomes" id="UP000000305">
    <property type="component" value="Unassembled WGS sequence"/>
</dbReference>
<evidence type="ECO:0000256" key="1">
    <source>
        <dbReference type="ARBA" id="ARBA00022723"/>
    </source>
</evidence>
<keyword evidence="1" id="KW-0479">Metal-binding</keyword>
<dbReference type="KEGG" id="dpx:DAPPUDRAFT_224701"/>